<dbReference type="Proteomes" id="UP001177943">
    <property type="component" value="Chromosome"/>
</dbReference>
<protein>
    <submittedName>
        <fullName evidence="1">Uncharacterized protein</fullName>
    </submittedName>
</protein>
<sequence>MEIIEKIQKIIEDDDCEYSDGCLSAYFDFIEVPINDSMQNDLRAFYDQEAKSWLSTLQNVNYFKLSEIINWKVQLKSELREFFYLNEYSRQPEEYKEQIEMILFIRDQTIEELISLIEKLLHKQEYDVFEIDIRLDRYYAIYSKDYAFRTERNYYLLRAQIHD</sequence>
<reference evidence="1" key="1">
    <citation type="submission" date="2023-05" db="EMBL/GenBank/DDBJ databases">
        <title>Comparative genomics of Bacillaceae isolates and their secondary metabolite potential.</title>
        <authorList>
            <person name="Song L."/>
            <person name="Nielsen L.J."/>
            <person name="Mohite O."/>
            <person name="Xu X."/>
            <person name="Weber T."/>
            <person name="Kovacs A.T."/>
        </authorList>
    </citation>
    <scope>NUCLEOTIDE SEQUENCE</scope>
    <source>
        <strain evidence="1">B2_4</strain>
    </source>
</reference>
<evidence type="ECO:0000313" key="2">
    <source>
        <dbReference type="Proteomes" id="UP001177943"/>
    </source>
</evidence>
<dbReference type="KEGG" id="pwn:QNH46_02545"/>
<dbReference type="EMBL" id="CP126084">
    <property type="protein sequence ID" value="WHX49586.1"/>
    <property type="molecule type" value="Genomic_DNA"/>
</dbReference>
<name>A0AA95L201_9BACL</name>
<dbReference type="RefSeq" id="WP_283926783.1">
    <property type="nucleotide sequence ID" value="NZ_CP126084.1"/>
</dbReference>
<proteinExistence type="predicted"/>
<dbReference type="AlphaFoldDB" id="A0AA95L201"/>
<gene>
    <name evidence="1" type="ORF">QNH46_02545</name>
</gene>
<accession>A0AA95L201</accession>
<evidence type="ECO:0000313" key="1">
    <source>
        <dbReference type="EMBL" id="WHX49586.1"/>
    </source>
</evidence>
<organism evidence="1 2">
    <name type="scientific">Paenibacillus woosongensis</name>
    <dbReference type="NCBI Taxonomy" id="307580"/>
    <lineage>
        <taxon>Bacteria</taxon>
        <taxon>Bacillati</taxon>
        <taxon>Bacillota</taxon>
        <taxon>Bacilli</taxon>
        <taxon>Bacillales</taxon>
        <taxon>Paenibacillaceae</taxon>
        <taxon>Paenibacillus</taxon>
    </lineage>
</organism>